<protein>
    <submittedName>
        <fullName evidence="1">Uncharacterized protein</fullName>
    </submittedName>
</protein>
<dbReference type="EMBL" id="JACHBG010000007">
    <property type="protein sequence ID" value="MBB6486031.1"/>
    <property type="molecule type" value="Genomic_DNA"/>
</dbReference>
<accession>A0A7X0IUQ4</accession>
<gene>
    <name evidence="1" type="ORF">GGD46_003326</name>
</gene>
<name>A0A7X0IUQ4_9HYPH</name>
<dbReference type="RefSeq" id="WP_184705640.1">
    <property type="nucleotide sequence ID" value="NZ_JACHBG010000007.1"/>
</dbReference>
<proteinExistence type="predicted"/>
<comment type="caution">
    <text evidence="1">The sequence shown here is derived from an EMBL/GenBank/DDBJ whole genome shotgun (WGS) entry which is preliminary data.</text>
</comment>
<evidence type="ECO:0000313" key="2">
    <source>
        <dbReference type="Proteomes" id="UP000565576"/>
    </source>
</evidence>
<evidence type="ECO:0000313" key="1">
    <source>
        <dbReference type="EMBL" id="MBB6486031.1"/>
    </source>
</evidence>
<dbReference type="Proteomes" id="UP000565576">
    <property type="component" value="Unassembled WGS sequence"/>
</dbReference>
<dbReference type="AlphaFoldDB" id="A0A7X0IUQ4"/>
<sequence length="260" mass="30138">MNRNDPEPRPTTSQLDHPFTEIIVEAYRVFAYDKPKSIEVCQRCCMDAEIEVDFFNPPIRELPLHYLRDWHSAAYDPKGIAKETWAYLLPRILELMALGENVSNVGIELSLNRFATGNRENWSIEEWSVLDRFQHLYLSWKIDRHKEFLDDVVRMFRLAGWDLRDLFDQIVALPDAKLAQCLWIDWCSWPAPGHEGIRLTAFGEHPDNAIAFEFYTSRNLYEKMEALALADDTDTDLAAKASAVASIIESNAPWARQYRG</sequence>
<organism evidence="1 2">
    <name type="scientific">Rhizobium lusitanum</name>
    <dbReference type="NCBI Taxonomy" id="293958"/>
    <lineage>
        <taxon>Bacteria</taxon>
        <taxon>Pseudomonadati</taxon>
        <taxon>Pseudomonadota</taxon>
        <taxon>Alphaproteobacteria</taxon>
        <taxon>Hyphomicrobiales</taxon>
        <taxon>Rhizobiaceae</taxon>
        <taxon>Rhizobium/Agrobacterium group</taxon>
        <taxon>Rhizobium</taxon>
    </lineage>
</organism>
<reference evidence="1 2" key="1">
    <citation type="submission" date="2020-08" db="EMBL/GenBank/DDBJ databases">
        <title>Genomic Encyclopedia of Type Strains, Phase IV (KMG-V): Genome sequencing to study the core and pangenomes of soil and plant-associated prokaryotes.</title>
        <authorList>
            <person name="Whitman W."/>
        </authorList>
    </citation>
    <scope>NUCLEOTIDE SEQUENCE [LARGE SCALE GENOMIC DNA]</scope>
    <source>
        <strain evidence="1 2">SEMIA 4060</strain>
    </source>
</reference>